<keyword evidence="2" id="KW-1185">Reference proteome</keyword>
<evidence type="ECO:0000313" key="2">
    <source>
        <dbReference type="Proteomes" id="UP000294933"/>
    </source>
</evidence>
<dbReference type="AlphaFoldDB" id="A0A4Y7QFN5"/>
<organism evidence="1 2">
    <name type="scientific">Rickenella mellea</name>
    <dbReference type="NCBI Taxonomy" id="50990"/>
    <lineage>
        <taxon>Eukaryota</taxon>
        <taxon>Fungi</taxon>
        <taxon>Dikarya</taxon>
        <taxon>Basidiomycota</taxon>
        <taxon>Agaricomycotina</taxon>
        <taxon>Agaricomycetes</taxon>
        <taxon>Hymenochaetales</taxon>
        <taxon>Rickenellaceae</taxon>
        <taxon>Rickenella</taxon>
    </lineage>
</organism>
<name>A0A4Y7QFN5_9AGAM</name>
<evidence type="ECO:0000313" key="1">
    <source>
        <dbReference type="EMBL" id="TDL26483.1"/>
    </source>
</evidence>
<reference evidence="1 2" key="1">
    <citation type="submission" date="2018-06" db="EMBL/GenBank/DDBJ databases">
        <title>A transcriptomic atlas of mushroom development highlights an independent origin of complex multicellularity.</title>
        <authorList>
            <consortium name="DOE Joint Genome Institute"/>
            <person name="Krizsan K."/>
            <person name="Almasi E."/>
            <person name="Merenyi Z."/>
            <person name="Sahu N."/>
            <person name="Viragh M."/>
            <person name="Koszo T."/>
            <person name="Mondo S."/>
            <person name="Kiss B."/>
            <person name="Balint B."/>
            <person name="Kues U."/>
            <person name="Barry K."/>
            <person name="Hegedus J.C."/>
            <person name="Henrissat B."/>
            <person name="Johnson J."/>
            <person name="Lipzen A."/>
            <person name="Ohm R."/>
            <person name="Nagy I."/>
            <person name="Pangilinan J."/>
            <person name="Yan J."/>
            <person name="Xiong Y."/>
            <person name="Grigoriev I.V."/>
            <person name="Hibbett D.S."/>
            <person name="Nagy L.G."/>
        </authorList>
    </citation>
    <scope>NUCLEOTIDE SEQUENCE [LARGE SCALE GENOMIC DNA]</scope>
    <source>
        <strain evidence="1 2">SZMC22713</strain>
    </source>
</reference>
<accession>A0A4Y7QFN5</accession>
<proteinExistence type="predicted"/>
<sequence length="59" mass="6679">MRPGLCDDAALSAPTVWCLVMIVRTGSRRSRSCINMLRTANLTEMSRSRMCMQRTAMKL</sequence>
<dbReference type="VEuPathDB" id="FungiDB:BD410DRAFT_521958"/>
<protein>
    <submittedName>
        <fullName evidence="1">Uncharacterized protein</fullName>
    </submittedName>
</protein>
<dbReference type="Proteomes" id="UP000294933">
    <property type="component" value="Unassembled WGS sequence"/>
</dbReference>
<dbReference type="EMBL" id="ML170161">
    <property type="protein sequence ID" value="TDL26483.1"/>
    <property type="molecule type" value="Genomic_DNA"/>
</dbReference>
<gene>
    <name evidence="1" type="ORF">BD410DRAFT_521958</name>
</gene>